<dbReference type="Pfam" id="PF22098">
    <property type="entry name" value="DUF6942"/>
    <property type="match status" value="1"/>
</dbReference>
<dbReference type="Proteomes" id="UP001249020">
    <property type="component" value="Unassembled WGS sequence"/>
</dbReference>
<accession>A0AAW8R332</accession>
<reference evidence="1 2" key="1">
    <citation type="submission" date="2023-09" db="EMBL/GenBank/DDBJ databases">
        <authorList>
            <person name="Rey-Velasco X."/>
        </authorList>
    </citation>
    <scope>NUCLEOTIDE SEQUENCE [LARGE SCALE GENOMIC DNA]</scope>
    <source>
        <strain evidence="1 2">W409</strain>
    </source>
</reference>
<dbReference type="AlphaFoldDB" id="A0AAW8R332"/>
<dbReference type="EMBL" id="JAVRIE010000002">
    <property type="protein sequence ID" value="MDT0582503.1"/>
    <property type="molecule type" value="Genomic_DNA"/>
</dbReference>
<evidence type="ECO:0000313" key="1">
    <source>
        <dbReference type="EMBL" id="MDT0582503.1"/>
    </source>
</evidence>
<comment type="caution">
    <text evidence="1">The sequence shown here is derived from an EMBL/GenBank/DDBJ whole genome shotgun (WGS) entry which is preliminary data.</text>
</comment>
<sequence>MAKNLTGLGDTKALLNVYIANIPTFDFGAKGQSMHPLNEGDIYACGQACGNGWRKVFNVYAKLVYAAALPTLGAKTFDSWQEYRDKKLLQVGSSTSLHFLPPAQISAKHDQQTQLDSSSIHIVMGRTYAKTLNLGDQLVWLDEEFAINNERGIIVCPYFDYRQLSNIKIVRLVGLIKEVQDRITTHSM</sequence>
<name>A0AAW8R332_9ALTE</name>
<keyword evidence="2" id="KW-1185">Reference proteome</keyword>
<proteinExistence type="predicted"/>
<dbReference type="InterPro" id="IPR054222">
    <property type="entry name" value="DUF6942"/>
</dbReference>
<evidence type="ECO:0000313" key="2">
    <source>
        <dbReference type="Proteomes" id="UP001249020"/>
    </source>
</evidence>
<dbReference type="RefSeq" id="WP_311361262.1">
    <property type="nucleotide sequence ID" value="NZ_JAVRIE010000002.1"/>
</dbReference>
<gene>
    <name evidence="1" type="ORF">RM544_08120</name>
</gene>
<organism evidence="1 2">
    <name type="scientific">Brumicola blandensis</name>
    <dbReference type="NCBI Taxonomy" id="3075611"/>
    <lineage>
        <taxon>Bacteria</taxon>
        <taxon>Pseudomonadati</taxon>
        <taxon>Pseudomonadota</taxon>
        <taxon>Gammaproteobacteria</taxon>
        <taxon>Alteromonadales</taxon>
        <taxon>Alteromonadaceae</taxon>
        <taxon>Brumicola</taxon>
    </lineage>
</organism>
<protein>
    <submittedName>
        <fullName evidence="1">Uncharacterized protein</fullName>
    </submittedName>
</protein>